<protein>
    <submittedName>
        <fullName evidence="2">Uncharacterized protein</fullName>
    </submittedName>
</protein>
<dbReference type="EMBL" id="JAQIZT010000012">
    <property type="protein sequence ID" value="KAJ6977790.1"/>
    <property type="molecule type" value="Genomic_DNA"/>
</dbReference>
<gene>
    <name evidence="2" type="ORF">NC653_029630</name>
</gene>
<keyword evidence="1" id="KW-0472">Membrane</keyword>
<keyword evidence="1" id="KW-0812">Transmembrane</keyword>
<reference evidence="2" key="1">
    <citation type="journal article" date="2023" name="Mol. Ecol. Resour.">
        <title>Chromosome-level genome assembly of a triploid poplar Populus alba 'Berolinensis'.</title>
        <authorList>
            <person name="Chen S."/>
            <person name="Yu Y."/>
            <person name="Wang X."/>
            <person name="Wang S."/>
            <person name="Zhang T."/>
            <person name="Zhou Y."/>
            <person name="He R."/>
            <person name="Meng N."/>
            <person name="Wang Y."/>
            <person name="Liu W."/>
            <person name="Liu Z."/>
            <person name="Liu J."/>
            <person name="Guo Q."/>
            <person name="Huang H."/>
            <person name="Sederoff R.R."/>
            <person name="Wang G."/>
            <person name="Qu G."/>
            <person name="Chen S."/>
        </authorList>
    </citation>
    <scope>NUCLEOTIDE SEQUENCE</scope>
    <source>
        <strain evidence="2">SC-2020</strain>
    </source>
</reference>
<accession>A0AAD6M309</accession>
<proteinExistence type="predicted"/>
<keyword evidence="3" id="KW-1185">Reference proteome</keyword>
<evidence type="ECO:0000313" key="2">
    <source>
        <dbReference type="EMBL" id="KAJ6977790.1"/>
    </source>
</evidence>
<evidence type="ECO:0000256" key="1">
    <source>
        <dbReference type="SAM" id="Phobius"/>
    </source>
</evidence>
<feature type="transmembrane region" description="Helical" evidence="1">
    <location>
        <begin position="85"/>
        <end position="105"/>
    </location>
</feature>
<keyword evidence="1" id="KW-1133">Transmembrane helix</keyword>
<sequence length="138" mass="15912">MALLLEKSTENAFSHACGYNVQVQEIVKALYGEQIQRIEKCGLCSTTHDERNQALHEEHAHRDHTYTHLYIEMARIITIITQLRLLLVQQIPLQTLIYMIFIIMINGDISYLGLDDCCYPPSSMIRSGEVLMRLSLEM</sequence>
<organism evidence="2 3">
    <name type="scientific">Populus alba x Populus x berolinensis</name>
    <dbReference type="NCBI Taxonomy" id="444605"/>
    <lineage>
        <taxon>Eukaryota</taxon>
        <taxon>Viridiplantae</taxon>
        <taxon>Streptophyta</taxon>
        <taxon>Embryophyta</taxon>
        <taxon>Tracheophyta</taxon>
        <taxon>Spermatophyta</taxon>
        <taxon>Magnoliopsida</taxon>
        <taxon>eudicotyledons</taxon>
        <taxon>Gunneridae</taxon>
        <taxon>Pentapetalae</taxon>
        <taxon>rosids</taxon>
        <taxon>fabids</taxon>
        <taxon>Malpighiales</taxon>
        <taxon>Salicaceae</taxon>
        <taxon>Saliceae</taxon>
        <taxon>Populus</taxon>
    </lineage>
</organism>
<comment type="caution">
    <text evidence="2">The sequence shown here is derived from an EMBL/GenBank/DDBJ whole genome shotgun (WGS) entry which is preliminary data.</text>
</comment>
<dbReference type="AlphaFoldDB" id="A0AAD6M309"/>
<evidence type="ECO:0000313" key="3">
    <source>
        <dbReference type="Proteomes" id="UP001164929"/>
    </source>
</evidence>
<name>A0AAD6M309_9ROSI</name>
<dbReference type="Proteomes" id="UP001164929">
    <property type="component" value="Chromosome 12"/>
</dbReference>